<dbReference type="Proteomes" id="UP001595748">
    <property type="component" value="Unassembled WGS sequence"/>
</dbReference>
<keyword evidence="2" id="KW-0201">Cytochrome c-type biogenesis</keyword>
<name>A0ABV8ACS5_9DEIO</name>
<dbReference type="InterPro" id="IPR013766">
    <property type="entry name" value="Thioredoxin_domain"/>
</dbReference>
<keyword evidence="5" id="KW-1185">Reference proteome</keyword>
<evidence type="ECO:0000256" key="2">
    <source>
        <dbReference type="ARBA" id="ARBA00022748"/>
    </source>
</evidence>
<dbReference type="PROSITE" id="PS00194">
    <property type="entry name" value="THIOREDOXIN_1"/>
    <property type="match status" value="1"/>
</dbReference>
<dbReference type="CDD" id="cd02966">
    <property type="entry name" value="TlpA_like_family"/>
    <property type="match status" value="1"/>
</dbReference>
<sequence>MKVALPLLLTAALLSGCQKKTTETASTTMPATQTVQPATAPEGADLIRIDGQGFTQADLDFAGLMLNLGVLAQDATPDEQAAALKRLDNVNIRLDHVIERYAMSLLGKEKNYAITEPQLDAARQKLQAQIDAHPAMQKLVGEYGQDRFNGRLREYLRQQVIRERIIQDLLATEKSKNPKASTKELDYNTAQAYDELYQDHVDDLEIQINLKGLPPKPTGATEPGKPAPELRVLDAGGNALTLPQPTAKRPLLVNFWATWCGPCREELPLLLQAKASGKYDVLIVNLDEGADKVQAYLKEQKLESLPLAYGKKNQLSGWNIPGLPTTYLIGEGWTQLGQKFGPLTRGEGWMQGL</sequence>
<organism evidence="4 5">
    <name type="scientific">Deinococcus antarcticus</name>
    <dbReference type="NCBI Taxonomy" id="1298767"/>
    <lineage>
        <taxon>Bacteria</taxon>
        <taxon>Thermotogati</taxon>
        <taxon>Deinococcota</taxon>
        <taxon>Deinococci</taxon>
        <taxon>Deinococcales</taxon>
        <taxon>Deinococcaceae</taxon>
        <taxon>Deinococcus</taxon>
    </lineage>
</organism>
<comment type="subcellular location">
    <subcellularLocation>
        <location evidence="1">Cell envelope</location>
    </subcellularLocation>
</comment>
<dbReference type="InterPro" id="IPR013740">
    <property type="entry name" value="Redoxin"/>
</dbReference>
<evidence type="ECO:0000259" key="3">
    <source>
        <dbReference type="PROSITE" id="PS51352"/>
    </source>
</evidence>
<dbReference type="Gene3D" id="3.40.30.10">
    <property type="entry name" value="Glutaredoxin"/>
    <property type="match status" value="1"/>
</dbReference>
<evidence type="ECO:0000313" key="5">
    <source>
        <dbReference type="Proteomes" id="UP001595748"/>
    </source>
</evidence>
<feature type="domain" description="Thioredoxin" evidence="3">
    <location>
        <begin position="221"/>
        <end position="353"/>
    </location>
</feature>
<evidence type="ECO:0000313" key="4">
    <source>
        <dbReference type="EMBL" id="MFC3862000.1"/>
    </source>
</evidence>
<dbReference type="InterPro" id="IPR017937">
    <property type="entry name" value="Thioredoxin_CS"/>
</dbReference>
<gene>
    <name evidence="4" type="ORF">ACFOPQ_14620</name>
</gene>
<accession>A0ABV8ACS5</accession>
<dbReference type="RefSeq" id="WP_380079447.1">
    <property type="nucleotide sequence ID" value="NZ_JBHRZF010000168.1"/>
</dbReference>
<comment type="caution">
    <text evidence="4">The sequence shown here is derived from an EMBL/GenBank/DDBJ whole genome shotgun (WGS) entry which is preliminary data.</text>
</comment>
<reference evidence="5" key="1">
    <citation type="journal article" date="2019" name="Int. J. Syst. Evol. Microbiol.">
        <title>The Global Catalogue of Microorganisms (GCM) 10K type strain sequencing project: providing services to taxonomists for standard genome sequencing and annotation.</title>
        <authorList>
            <consortium name="The Broad Institute Genomics Platform"/>
            <consortium name="The Broad Institute Genome Sequencing Center for Infectious Disease"/>
            <person name="Wu L."/>
            <person name="Ma J."/>
        </authorList>
    </citation>
    <scope>NUCLEOTIDE SEQUENCE [LARGE SCALE GENOMIC DNA]</scope>
    <source>
        <strain evidence="5">CCTCC AB 2013263</strain>
    </source>
</reference>
<evidence type="ECO:0000256" key="1">
    <source>
        <dbReference type="ARBA" id="ARBA00004196"/>
    </source>
</evidence>
<dbReference type="EMBL" id="JBHRZF010000168">
    <property type="protein sequence ID" value="MFC3862000.1"/>
    <property type="molecule type" value="Genomic_DNA"/>
</dbReference>
<dbReference type="PANTHER" id="PTHR42852">
    <property type="entry name" value="THIOL:DISULFIDE INTERCHANGE PROTEIN DSBE"/>
    <property type="match status" value="1"/>
</dbReference>
<proteinExistence type="predicted"/>
<dbReference type="InterPro" id="IPR050553">
    <property type="entry name" value="Thioredoxin_ResA/DsbE_sf"/>
</dbReference>
<dbReference type="PROSITE" id="PS51257">
    <property type="entry name" value="PROKAR_LIPOPROTEIN"/>
    <property type="match status" value="1"/>
</dbReference>
<protein>
    <submittedName>
        <fullName evidence="4">TlpA family protein disulfide reductase</fullName>
    </submittedName>
</protein>
<dbReference type="SUPFAM" id="SSF52833">
    <property type="entry name" value="Thioredoxin-like"/>
    <property type="match status" value="1"/>
</dbReference>
<dbReference type="PANTHER" id="PTHR42852:SF13">
    <property type="entry name" value="PROTEIN DIPZ"/>
    <property type="match status" value="1"/>
</dbReference>
<dbReference type="PROSITE" id="PS51352">
    <property type="entry name" value="THIOREDOXIN_2"/>
    <property type="match status" value="1"/>
</dbReference>
<dbReference type="InterPro" id="IPR036249">
    <property type="entry name" value="Thioredoxin-like_sf"/>
</dbReference>
<dbReference type="Pfam" id="PF08534">
    <property type="entry name" value="Redoxin"/>
    <property type="match status" value="1"/>
</dbReference>